<name>A0ABV6ZRF9_9HYPH</name>
<feature type="domain" description="Multidrug resistance protein MdtA-like barrel-sandwich hybrid" evidence="4">
    <location>
        <begin position="28"/>
        <end position="164"/>
    </location>
</feature>
<feature type="domain" description="Multidrug resistance protein MdtA-like alpha-helical hairpin" evidence="3">
    <location>
        <begin position="66"/>
        <end position="134"/>
    </location>
</feature>
<protein>
    <submittedName>
        <fullName evidence="5">Efflux RND transporter periplasmic adaptor subunit</fullName>
    </submittedName>
</protein>
<dbReference type="InterPro" id="IPR058625">
    <property type="entry name" value="MdtA-like_BSH"/>
</dbReference>
<evidence type="ECO:0000259" key="3">
    <source>
        <dbReference type="Pfam" id="PF25876"/>
    </source>
</evidence>
<dbReference type="PANTHER" id="PTHR30469">
    <property type="entry name" value="MULTIDRUG RESISTANCE PROTEIN MDTA"/>
    <property type="match status" value="1"/>
</dbReference>
<dbReference type="Gene3D" id="2.40.50.100">
    <property type="match status" value="1"/>
</dbReference>
<reference evidence="5 6" key="1">
    <citation type="submission" date="2024-09" db="EMBL/GenBank/DDBJ databases">
        <title>Description of Labrys sedimenti sp. nov., isolated from a diclofenac-degrading enrichment culture, and genome-based reclassification of Labrys portucalensis as a later heterotypic synonym of Labrys neptuniae.</title>
        <authorList>
            <person name="Tancsics A."/>
            <person name="Csepanyi A."/>
        </authorList>
    </citation>
    <scope>NUCLEOTIDE SEQUENCE [LARGE SCALE GENOMIC DNA]</scope>
    <source>
        <strain evidence="5 6">LMG 23412</strain>
    </source>
</reference>
<comment type="caution">
    <text evidence="5">The sequence shown here is derived from an EMBL/GenBank/DDBJ whole genome shotgun (WGS) entry which is preliminary data.</text>
</comment>
<gene>
    <name evidence="5" type="ORF">ACETRX_34485</name>
</gene>
<dbReference type="SUPFAM" id="SSF111369">
    <property type="entry name" value="HlyD-like secretion proteins"/>
    <property type="match status" value="1"/>
</dbReference>
<dbReference type="Gene3D" id="2.40.420.20">
    <property type="match status" value="1"/>
</dbReference>
<dbReference type="Gene3D" id="1.10.287.470">
    <property type="entry name" value="Helix hairpin bin"/>
    <property type="match status" value="1"/>
</dbReference>
<evidence type="ECO:0000313" key="5">
    <source>
        <dbReference type="EMBL" id="MFC2254764.1"/>
    </source>
</evidence>
<dbReference type="EMBL" id="JBHGPK010000043">
    <property type="protein sequence ID" value="MFC2254764.1"/>
    <property type="molecule type" value="Genomic_DNA"/>
</dbReference>
<feature type="coiled-coil region" evidence="2">
    <location>
        <begin position="103"/>
        <end position="130"/>
    </location>
</feature>
<evidence type="ECO:0000259" key="4">
    <source>
        <dbReference type="Pfam" id="PF25917"/>
    </source>
</evidence>
<comment type="similarity">
    <text evidence="1">Belongs to the membrane fusion protein (MFP) (TC 8.A.1) family.</text>
</comment>
<dbReference type="NCBIfam" id="TIGR01730">
    <property type="entry name" value="RND_mfp"/>
    <property type="match status" value="1"/>
</dbReference>
<proteinExistence type="inferred from homology"/>
<dbReference type="Pfam" id="PF25917">
    <property type="entry name" value="BSH_RND"/>
    <property type="match status" value="1"/>
</dbReference>
<dbReference type="InterPro" id="IPR006143">
    <property type="entry name" value="RND_pump_MFP"/>
</dbReference>
<keyword evidence="2" id="KW-0175">Coiled coil</keyword>
<dbReference type="PANTHER" id="PTHR30469:SF38">
    <property type="entry name" value="HLYD FAMILY SECRETION PROTEIN"/>
    <property type="match status" value="1"/>
</dbReference>
<organism evidence="5 6">
    <name type="scientific">Labrys neptuniae</name>
    <dbReference type="NCBI Taxonomy" id="376174"/>
    <lineage>
        <taxon>Bacteria</taxon>
        <taxon>Pseudomonadati</taxon>
        <taxon>Pseudomonadota</taxon>
        <taxon>Alphaproteobacteria</taxon>
        <taxon>Hyphomicrobiales</taxon>
        <taxon>Xanthobacteraceae</taxon>
        <taxon>Labrys</taxon>
    </lineage>
</organism>
<evidence type="ECO:0000256" key="2">
    <source>
        <dbReference type="SAM" id="Coils"/>
    </source>
</evidence>
<dbReference type="Proteomes" id="UP001595190">
    <property type="component" value="Unassembled WGS sequence"/>
</dbReference>
<dbReference type="RefSeq" id="WP_394315386.1">
    <property type="nucleotide sequence ID" value="NZ_JBHGPK010000043.1"/>
</dbReference>
<dbReference type="Pfam" id="PF25876">
    <property type="entry name" value="HH_MFP_RND"/>
    <property type="match status" value="1"/>
</dbReference>
<evidence type="ECO:0000313" key="6">
    <source>
        <dbReference type="Proteomes" id="UP001595190"/>
    </source>
</evidence>
<sequence>MAQVVTASQQIQSIALTGEIKARVQSDLAFRVTGRLAERFVEIGDHVEAGQMLAKLEPQEQEADVASATAGVQSAEATLRQTTAAFDRQQTLLANGFTTQGNYDNALQALQAARATLDAVRSNLGTAREQLAYTTLTASASGIVVSRSAEAGQVVDAAQSVFTVARDGERDAVFEVNEGLLSHRPADGSIEVALVSDPTVIAIGHIREVAPAVDPSTGTVRVKFSIDAPPAAMTLGTAVTGTGRFQPGKVFALPSSAFFTQNGNPAVWTVDPQTHVATIKPISVDSYRTDEILVADGLQSGDVVVTAGTQLLHPGQTVTPLMPVGQVNGEASK</sequence>
<evidence type="ECO:0000256" key="1">
    <source>
        <dbReference type="ARBA" id="ARBA00009477"/>
    </source>
</evidence>
<dbReference type="InterPro" id="IPR058624">
    <property type="entry name" value="MdtA-like_HH"/>
</dbReference>
<accession>A0ABV6ZRF9</accession>
<dbReference type="Gene3D" id="2.40.30.170">
    <property type="match status" value="1"/>
</dbReference>